<organism evidence="1 2">
    <name type="scientific">Exophiala mesophila</name>
    <name type="common">Black yeast-like fungus</name>
    <dbReference type="NCBI Taxonomy" id="212818"/>
    <lineage>
        <taxon>Eukaryota</taxon>
        <taxon>Fungi</taxon>
        <taxon>Dikarya</taxon>
        <taxon>Ascomycota</taxon>
        <taxon>Pezizomycotina</taxon>
        <taxon>Eurotiomycetes</taxon>
        <taxon>Chaetothyriomycetidae</taxon>
        <taxon>Chaetothyriales</taxon>
        <taxon>Herpotrichiellaceae</taxon>
        <taxon>Exophiala</taxon>
    </lineage>
</organism>
<dbReference type="EMBL" id="KN847521">
    <property type="protein sequence ID" value="KIV94987.1"/>
    <property type="molecule type" value="Genomic_DNA"/>
</dbReference>
<dbReference type="RefSeq" id="XP_016226561.1">
    <property type="nucleotide sequence ID" value="XM_016367043.1"/>
</dbReference>
<sequence>MANYRYAKETSGLPFFQNLVHQAENGNPPSDTIPYWRQIELMAIIAATMSEQTMAMLKSSKHHRCALTEDLIWELPKPTLDAHRRFSEQKDNLCTEQEATTATYTLEREQLLHSDLLDPDVKYLLVAQRGVLNAFTDLDIAYQICGTYELQLKNADLSMRAYDVAFGVEKLFQEVYWHLQLLVAKHPWLEPDLDNLIDYHCLKLYFDDRFADPETSHAFRFKCSICEEDLYTYSPPARLREEFEAKKSARAAGNKLEMGPSICRAVGPMICSDCHTGFHAECLVTKLSPTRGGLCPNCKKWKSKEVCQGILDDHIPAQRFINIFDKIDSTYKLVGSEEHIRGDRASGF</sequence>
<dbReference type="OrthoDB" id="10275611at2759"/>
<dbReference type="AlphaFoldDB" id="A0A0D1ZK80"/>
<gene>
    <name evidence="1" type="ORF">PV10_02696</name>
</gene>
<dbReference type="GeneID" id="27320541"/>
<evidence type="ECO:0000313" key="1">
    <source>
        <dbReference type="EMBL" id="KIV94987.1"/>
    </source>
</evidence>
<dbReference type="Proteomes" id="UP000054302">
    <property type="component" value="Unassembled WGS sequence"/>
</dbReference>
<name>A0A0D1ZK80_EXOME</name>
<accession>A0A0D1ZK80</accession>
<dbReference type="HOGENOM" id="CLU_797026_0_0_1"/>
<keyword evidence="2" id="KW-1185">Reference proteome</keyword>
<protein>
    <submittedName>
        <fullName evidence="1">Uncharacterized protein</fullName>
    </submittedName>
</protein>
<reference evidence="1 2" key="1">
    <citation type="submission" date="2015-01" db="EMBL/GenBank/DDBJ databases">
        <title>The Genome Sequence of Exophiala mesophila CBS40295.</title>
        <authorList>
            <consortium name="The Broad Institute Genomics Platform"/>
            <person name="Cuomo C."/>
            <person name="de Hoog S."/>
            <person name="Gorbushina A."/>
            <person name="Stielow B."/>
            <person name="Teixiera M."/>
            <person name="Abouelleil A."/>
            <person name="Chapman S.B."/>
            <person name="Priest M."/>
            <person name="Young S.K."/>
            <person name="Wortman J."/>
            <person name="Nusbaum C."/>
            <person name="Birren B."/>
        </authorList>
    </citation>
    <scope>NUCLEOTIDE SEQUENCE [LARGE SCALE GENOMIC DNA]</scope>
    <source>
        <strain evidence="1 2">CBS 40295</strain>
    </source>
</reference>
<dbReference type="VEuPathDB" id="FungiDB:PV10_02696"/>
<proteinExistence type="predicted"/>
<evidence type="ECO:0000313" key="2">
    <source>
        <dbReference type="Proteomes" id="UP000054302"/>
    </source>
</evidence>